<evidence type="ECO:0000256" key="1">
    <source>
        <dbReference type="SAM" id="MobiDB-lite"/>
    </source>
</evidence>
<dbReference type="Proteomes" id="UP000184073">
    <property type="component" value="Unassembled WGS sequence"/>
</dbReference>
<dbReference type="Pfam" id="PF00581">
    <property type="entry name" value="Rhodanese"/>
    <property type="match status" value="1"/>
</dbReference>
<feature type="region of interest" description="Disordered" evidence="1">
    <location>
        <begin position="1"/>
        <end position="20"/>
    </location>
</feature>
<evidence type="ECO:0000313" key="3">
    <source>
        <dbReference type="EMBL" id="OJJ01710.1"/>
    </source>
</evidence>
<feature type="domain" description="Rhodanese" evidence="2">
    <location>
        <begin position="38"/>
        <end position="139"/>
    </location>
</feature>
<dbReference type="SMART" id="SM00450">
    <property type="entry name" value="RHOD"/>
    <property type="match status" value="1"/>
</dbReference>
<sequence length="151" mass="16262">MTEPAPWHASFPVPRTSDPPALPRATLLQWLQQGTKAPGTDSLLVDLRRTDLEGGTIRGSLNLPAQSLYPTLSTLYSLVRAAGVKDVVFYCGSCGGRGTRAAGWFADYLADQGAESEVKSWKLEGGIKGWVNEGEEYTALMDGFDGAVWAK</sequence>
<dbReference type="RefSeq" id="XP_040667472.1">
    <property type="nucleotide sequence ID" value="XM_040815753.1"/>
</dbReference>
<dbReference type="CDD" id="cd01443">
    <property type="entry name" value="Cdc25_Acr2p"/>
    <property type="match status" value="1"/>
</dbReference>
<dbReference type="AlphaFoldDB" id="A0A1L9PJK1"/>
<dbReference type="InterPro" id="IPR001763">
    <property type="entry name" value="Rhodanese-like_dom"/>
</dbReference>
<dbReference type="OrthoDB" id="8300214at2759"/>
<dbReference type="STRING" id="1036611.A0A1L9PJK1"/>
<keyword evidence="4" id="KW-1185">Reference proteome</keyword>
<evidence type="ECO:0000259" key="2">
    <source>
        <dbReference type="PROSITE" id="PS50206"/>
    </source>
</evidence>
<gene>
    <name evidence="3" type="ORF">ASPVEDRAFT_648560</name>
</gene>
<dbReference type="EMBL" id="KV878128">
    <property type="protein sequence ID" value="OJJ01710.1"/>
    <property type="molecule type" value="Genomic_DNA"/>
</dbReference>
<dbReference type="GeneID" id="63731264"/>
<dbReference type="Gene3D" id="3.40.250.10">
    <property type="entry name" value="Rhodanese-like domain"/>
    <property type="match status" value="1"/>
</dbReference>
<dbReference type="InterPro" id="IPR036873">
    <property type="entry name" value="Rhodanese-like_dom_sf"/>
</dbReference>
<dbReference type="SUPFAM" id="SSF52821">
    <property type="entry name" value="Rhodanese/Cell cycle control phosphatase"/>
    <property type="match status" value="1"/>
</dbReference>
<organism evidence="3 4">
    <name type="scientific">Aspergillus versicolor CBS 583.65</name>
    <dbReference type="NCBI Taxonomy" id="1036611"/>
    <lineage>
        <taxon>Eukaryota</taxon>
        <taxon>Fungi</taxon>
        <taxon>Dikarya</taxon>
        <taxon>Ascomycota</taxon>
        <taxon>Pezizomycotina</taxon>
        <taxon>Eurotiomycetes</taxon>
        <taxon>Eurotiomycetidae</taxon>
        <taxon>Eurotiales</taxon>
        <taxon>Aspergillaceae</taxon>
        <taxon>Aspergillus</taxon>
        <taxon>Aspergillus subgen. Nidulantes</taxon>
    </lineage>
</organism>
<accession>A0A1L9PJK1</accession>
<evidence type="ECO:0000313" key="4">
    <source>
        <dbReference type="Proteomes" id="UP000184073"/>
    </source>
</evidence>
<reference evidence="4" key="1">
    <citation type="journal article" date="2017" name="Genome Biol.">
        <title>Comparative genomics reveals high biological diversity and specific adaptations in the industrially and medically important fungal genus Aspergillus.</title>
        <authorList>
            <person name="de Vries R.P."/>
            <person name="Riley R."/>
            <person name="Wiebenga A."/>
            <person name="Aguilar-Osorio G."/>
            <person name="Amillis S."/>
            <person name="Uchima C.A."/>
            <person name="Anderluh G."/>
            <person name="Asadollahi M."/>
            <person name="Askin M."/>
            <person name="Barry K."/>
            <person name="Battaglia E."/>
            <person name="Bayram O."/>
            <person name="Benocci T."/>
            <person name="Braus-Stromeyer S.A."/>
            <person name="Caldana C."/>
            <person name="Canovas D."/>
            <person name="Cerqueira G.C."/>
            <person name="Chen F."/>
            <person name="Chen W."/>
            <person name="Choi C."/>
            <person name="Clum A."/>
            <person name="Dos Santos R.A."/>
            <person name="Damasio A.R."/>
            <person name="Diallinas G."/>
            <person name="Emri T."/>
            <person name="Fekete E."/>
            <person name="Flipphi M."/>
            <person name="Freyberg S."/>
            <person name="Gallo A."/>
            <person name="Gournas C."/>
            <person name="Habgood R."/>
            <person name="Hainaut M."/>
            <person name="Harispe M.L."/>
            <person name="Henrissat B."/>
            <person name="Hilden K.S."/>
            <person name="Hope R."/>
            <person name="Hossain A."/>
            <person name="Karabika E."/>
            <person name="Karaffa L."/>
            <person name="Karanyi Z."/>
            <person name="Krasevec N."/>
            <person name="Kuo A."/>
            <person name="Kusch H."/>
            <person name="LaButti K."/>
            <person name="Lagendijk E.L."/>
            <person name="Lapidus A."/>
            <person name="Levasseur A."/>
            <person name="Lindquist E."/>
            <person name="Lipzen A."/>
            <person name="Logrieco A.F."/>
            <person name="MacCabe A."/>
            <person name="Maekelae M.R."/>
            <person name="Malavazi I."/>
            <person name="Melin P."/>
            <person name="Meyer V."/>
            <person name="Mielnichuk N."/>
            <person name="Miskei M."/>
            <person name="Molnar A.P."/>
            <person name="Mule G."/>
            <person name="Ngan C.Y."/>
            <person name="Orejas M."/>
            <person name="Orosz E."/>
            <person name="Ouedraogo J.P."/>
            <person name="Overkamp K.M."/>
            <person name="Park H.-S."/>
            <person name="Perrone G."/>
            <person name="Piumi F."/>
            <person name="Punt P.J."/>
            <person name="Ram A.F."/>
            <person name="Ramon A."/>
            <person name="Rauscher S."/>
            <person name="Record E."/>
            <person name="Riano-Pachon D.M."/>
            <person name="Robert V."/>
            <person name="Roehrig J."/>
            <person name="Ruller R."/>
            <person name="Salamov A."/>
            <person name="Salih N.S."/>
            <person name="Samson R.A."/>
            <person name="Sandor E."/>
            <person name="Sanguinetti M."/>
            <person name="Schuetze T."/>
            <person name="Sepcic K."/>
            <person name="Shelest E."/>
            <person name="Sherlock G."/>
            <person name="Sophianopoulou V."/>
            <person name="Squina F.M."/>
            <person name="Sun H."/>
            <person name="Susca A."/>
            <person name="Todd R.B."/>
            <person name="Tsang A."/>
            <person name="Unkles S.E."/>
            <person name="van de Wiele N."/>
            <person name="van Rossen-Uffink D."/>
            <person name="Oliveira J.V."/>
            <person name="Vesth T.C."/>
            <person name="Visser J."/>
            <person name="Yu J.-H."/>
            <person name="Zhou M."/>
            <person name="Andersen M.R."/>
            <person name="Archer D.B."/>
            <person name="Baker S.E."/>
            <person name="Benoit I."/>
            <person name="Brakhage A.A."/>
            <person name="Braus G.H."/>
            <person name="Fischer R."/>
            <person name="Frisvad J.C."/>
            <person name="Goldman G.H."/>
            <person name="Houbraken J."/>
            <person name="Oakley B."/>
            <person name="Pocsi I."/>
            <person name="Scazzocchio C."/>
            <person name="Seiboth B."/>
            <person name="vanKuyk P.A."/>
            <person name="Wortman J."/>
            <person name="Dyer P.S."/>
            <person name="Grigoriev I.V."/>
        </authorList>
    </citation>
    <scope>NUCLEOTIDE SEQUENCE [LARGE SCALE GENOMIC DNA]</scope>
    <source>
        <strain evidence="4">CBS 583.65</strain>
    </source>
</reference>
<dbReference type="PROSITE" id="PS50206">
    <property type="entry name" value="RHODANESE_3"/>
    <property type="match status" value="1"/>
</dbReference>
<name>A0A1L9PJK1_ASPVE</name>
<proteinExistence type="predicted"/>
<protein>
    <recommendedName>
        <fullName evidence="2">Rhodanese domain-containing protein</fullName>
    </recommendedName>
</protein>
<dbReference type="VEuPathDB" id="FungiDB:ASPVEDRAFT_648560"/>
<dbReference type="FunFam" id="3.40.250.10:FF:000045">
    <property type="entry name" value="Arsenate reductase (Arc2), putative"/>
    <property type="match status" value="1"/>
</dbReference>